<dbReference type="GO" id="GO:0009289">
    <property type="term" value="C:pilus"/>
    <property type="evidence" value="ECO:0007669"/>
    <property type="project" value="InterPro"/>
</dbReference>
<organism evidence="4 5">
    <name type="scientific">Ferrimonas aestuarii</name>
    <dbReference type="NCBI Taxonomy" id="2569539"/>
    <lineage>
        <taxon>Bacteria</taxon>
        <taxon>Pseudomonadati</taxon>
        <taxon>Pseudomonadota</taxon>
        <taxon>Gammaproteobacteria</taxon>
        <taxon>Alteromonadales</taxon>
        <taxon>Ferrimonadaceae</taxon>
        <taxon>Ferrimonas</taxon>
    </lineage>
</organism>
<evidence type="ECO:0000313" key="5">
    <source>
        <dbReference type="Proteomes" id="UP000305675"/>
    </source>
</evidence>
<feature type="chain" id="PRO_5020553067" description="Curlin associated repeat-containing protein" evidence="3">
    <location>
        <begin position="25"/>
        <end position="535"/>
    </location>
</feature>
<dbReference type="GO" id="GO:0007155">
    <property type="term" value="P:cell adhesion"/>
    <property type="evidence" value="ECO:0007669"/>
    <property type="project" value="InterPro"/>
</dbReference>
<dbReference type="InterPro" id="IPR009742">
    <property type="entry name" value="Curlin_rpt"/>
</dbReference>
<evidence type="ECO:0008006" key="6">
    <source>
        <dbReference type="Google" id="ProtNLM"/>
    </source>
</evidence>
<name>A0A4U1BT78_9GAMM</name>
<evidence type="ECO:0000256" key="1">
    <source>
        <dbReference type="ARBA" id="ARBA00009766"/>
    </source>
</evidence>
<reference evidence="4 5" key="1">
    <citation type="submission" date="2019-04" db="EMBL/GenBank/DDBJ databases">
        <authorList>
            <person name="Hwang J.C."/>
        </authorList>
    </citation>
    <scope>NUCLEOTIDE SEQUENCE [LARGE SCALE GENOMIC DNA]</scope>
    <source>
        <strain evidence="4 5">IMCC35002</strain>
    </source>
</reference>
<keyword evidence="5" id="KW-1185">Reference proteome</keyword>
<dbReference type="EMBL" id="SWCJ01000003">
    <property type="protein sequence ID" value="TKB56827.1"/>
    <property type="molecule type" value="Genomic_DNA"/>
</dbReference>
<proteinExistence type="inferred from homology"/>
<dbReference type="AlphaFoldDB" id="A0A4U1BT78"/>
<evidence type="ECO:0000256" key="3">
    <source>
        <dbReference type="SAM" id="SignalP"/>
    </source>
</evidence>
<evidence type="ECO:0000313" key="4">
    <source>
        <dbReference type="EMBL" id="TKB56827.1"/>
    </source>
</evidence>
<protein>
    <recommendedName>
        <fullName evidence="6">Curlin associated repeat-containing protein</fullName>
    </recommendedName>
</protein>
<feature type="signal peptide" evidence="3">
    <location>
        <begin position="1"/>
        <end position="24"/>
    </location>
</feature>
<comment type="similarity">
    <text evidence="1">Belongs to the CsgA/CsgB family.</text>
</comment>
<dbReference type="Proteomes" id="UP000305675">
    <property type="component" value="Unassembled WGS sequence"/>
</dbReference>
<dbReference type="Pfam" id="PF07012">
    <property type="entry name" value="Curlin_rpt"/>
    <property type="match status" value="3"/>
</dbReference>
<dbReference type="OrthoDB" id="6080179at2"/>
<sequence>MMKHGMKLSILALALAGTGFGAIAADEITVTQTGDRNGMNYDSLGGNTATVEQVGNDNAIFTGEFTGAGNTATMTQSGDANEIFLNDNSGTIGADNTFTLNQAGQAGLGKGEGQLLEIETSGVNNTIDSLQQADSSISTDRNQITVNLGGDSNMLDLDQNGADNSQTISALDYQNSEITVNQTGEGNITTLTSAINVTNNSLFSSVQSGQGNNVTGAMTSADNASISSVQYGASNMVNATGRNLSNTNITFNQGVDGDNSASNIATASAQSVSDSTLTSTQVGTSNTLDIDVFASDNITYDLNQDGAGNRIDYASSYFSSDSSLTVDQNGNGNLTFIIADGVGNDFNLTQNGDSNDARLLDSEFAGNQSVTLNVTQNSTAETAGNDLILDQSNVNLATVDFTQTGDQNTANVALKNANDLDVDVIQDGEMNSLSLIARNGQALIDIEQLGTNNGIFAADGSGAFIMDGDNSLTVTQDGANNRLLGSQVGSGNSIMLTQSGAGDNLATVTQDGMGNVANITQGGMNNAANITQLNP</sequence>
<comment type="caution">
    <text evidence="4">The sequence shown here is derived from an EMBL/GenBank/DDBJ whole genome shotgun (WGS) entry which is preliminary data.</text>
</comment>
<keyword evidence="2 3" id="KW-0732">Signal</keyword>
<evidence type="ECO:0000256" key="2">
    <source>
        <dbReference type="ARBA" id="ARBA00022729"/>
    </source>
</evidence>
<gene>
    <name evidence="4" type="ORF">FCL42_06750</name>
</gene>
<accession>A0A4U1BT78</accession>